<feature type="domain" description="RanBP2-type" evidence="7">
    <location>
        <begin position="148"/>
        <end position="181"/>
    </location>
</feature>
<dbReference type="SUPFAM" id="SSF90209">
    <property type="entry name" value="Ran binding protein zinc finger-like"/>
    <property type="match status" value="2"/>
</dbReference>
<dbReference type="AlphaFoldDB" id="A0A183E0C8"/>
<dbReference type="EMBL" id="UYRT01081240">
    <property type="protein sequence ID" value="VDN24133.1"/>
    <property type="molecule type" value="Genomic_DNA"/>
</dbReference>
<evidence type="ECO:0000313" key="8">
    <source>
        <dbReference type="EMBL" id="VDN24133.1"/>
    </source>
</evidence>
<dbReference type="GO" id="GO:0016055">
    <property type="term" value="P:Wnt signaling pathway"/>
    <property type="evidence" value="ECO:0007669"/>
    <property type="project" value="UniProtKB-KW"/>
</dbReference>
<keyword evidence="2" id="KW-0479">Metal-binding</keyword>
<evidence type="ECO:0000313" key="9">
    <source>
        <dbReference type="Proteomes" id="UP000271098"/>
    </source>
</evidence>
<dbReference type="InterPro" id="IPR036443">
    <property type="entry name" value="Znf_RanBP2_sf"/>
</dbReference>
<feature type="region of interest" description="Disordered" evidence="6">
    <location>
        <begin position="184"/>
        <end position="223"/>
    </location>
</feature>
<protein>
    <submittedName>
        <fullName evidence="10">Ubiquitinyl hydrolase 1</fullName>
    </submittedName>
</protein>
<organism evidence="10">
    <name type="scientific">Gongylonema pulchrum</name>
    <dbReference type="NCBI Taxonomy" id="637853"/>
    <lineage>
        <taxon>Eukaryota</taxon>
        <taxon>Metazoa</taxon>
        <taxon>Ecdysozoa</taxon>
        <taxon>Nematoda</taxon>
        <taxon>Chromadorea</taxon>
        <taxon>Rhabditida</taxon>
        <taxon>Spirurina</taxon>
        <taxon>Spiruromorpha</taxon>
        <taxon>Spiruroidea</taxon>
        <taxon>Gongylonematidae</taxon>
        <taxon>Gongylonema</taxon>
    </lineage>
</organism>
<keyword evidence="1" id="KW-0879">Wnt signaling pathway</keyword>
<feature type="domain" description="RanBP2-type" evidence="7">
    <location>
        <begin position="5"/>
        <end position="34"/>
    </location>
</feature>
<evidence type="ECO:0000256" key="6">
    <source>
        <dbReference type="SAM" id="MobiDB-lite"/>
    </source>
</evidence>
<dbReference type="Pfam" id="PF00641">
    <property type="entry name" value="Zn_ribbon_RanBP"/>
    <property type="match status" value="2"/>
</dbReference>
<dbReference type="InterPro" id="IPR001876">
    <property type="entry name" value="Znf_RanBP2"/>
</dbReference>
<keyword evidence="4" id="KW-0862">Zinc</keyword>
<reference evidence="8 9" key="2">
    <citation type="submission" date="2018-11" db="EMBL/GenBank/DDBJ databases">
        <authorList>
            <consortium name="Pathogen Informatics"/>
        </authorList>
    </citation>
    <scope>NUCLEOTIDE SEQUENCE [LARGE SCALE GENOMIC DNA]</scope>
</reference>
<feature type="region of interest" description="Disordered" evidence="6">
    <location>
        <begin position="251"/>
        <end position="277"/>
    </location>
</feature>
<dbReference type="Gene3D" id="4.10.1060.10">
    <property type="entry name" value="Zinc finger, RanBP2-type"/>
    <property type="match status" value="1"/>
</dbReference>
<name>A0A183E0C8_9BILA</name>
<keyword evidence="3 5" id="KW-0863">Zinc-finger</keyword>
<dbReference type="InterPro" id="IPR003323">
    <property type="entry name" value="OTU_dom"/>
</dbReference>
<sequence>MANEMAEKWACAQCTYANYQAATTCTMCRAPRSLFITNPPCTSASACDEESVEERWPCPDCTYMNVMKSRRCTVCFCLRPALFNVDGSVDLCYKGWPNLFFRSETVRNVLKCVVSRKIEVRLGGRSAGMRLIAAVSDECSVDLEQLDKLGKIMHKWDCSQCTYKNWPSVKLCTMCGTPKECVSSNVGSDTTSDKDSNASPACYSLSEEGTERGSEGTVTEESTVEKTGIEEMACVAEKTVIEGMACEEAAAEKTSDEGIASEEGAAGQGKTVDESVDKGAASSDVELVASAKATVIKINGNVNKRITCLDKYLSQLYKSVDTGCASFLEAVTEILRQSNEAEEKLIHYIYHYGEGNRRLNGFEAMLLSGIEGVNTTPIFGRSIVDIIRNNHSKLLACVPRNPHYLDERINHSFCFTASGDRSDDIFKKIRESIYEDYDMTRIANNSVLFTLPNGTIYDLRPWLASGESSLRVLMEIDDRQIMDTVCCMDAHSLTGFKACDTYAPLVLRNRGGGHSLVDAVSQALWGVIDKNNTLRGALYHSLYAMETVFRSRWATSLMKMGLNIDIWKMQRHWSSIVECKQPGSPLEQIHILVLAQVLNRPIIVFPIESSKMNPFPSRNGCPSRLKHPVEGYYPQLPGMNNFRVCPPLLLGFINGSFHALVLPPRPASERADAARLSRIYRYVRCPPFPLNEYLQFVLDEKEAEEIMKGCMVVDVDGSGQRWIYHSNFGSHHTKNEMGFLLWSKFRF</sequence>
<dbReference type="WBParaSite" id="GPUH_0001443801-mRNA-1">
    <property type="protein sequence ID" value="GPUH_0001443801-mRNA-1"/>
    <property type="gene ID" value="GPUH_0001443801"/>
</dbReference>
<dbReference type="SMART" id="SM00547">
    <property type="entry name" value="ZnF_RBZ"/>
    <property type="match status" value="3"/>
</dbReference>
<dbReference type="PROSITE" id="PS50199">
    <property type="entry name" value="ZF_RANBP2_2"/>
    <property type="match status" value="3"/>
</dbReference>
<dbReference type="PROSITE" id="PS01358">
    <property type="entry name" value="ZF_RANBP2_1"/>
    <property type="match status" value="3"/>
</dbReference>
<reference evidence="10" key="1">
    <citation type="submission" date="2016-06" db="UniProtKB">
        <authorList>
            <consortium name="WormBaseParasite"/>
        </authorList>
    </citation>
    <scope>IDENTIFICATION</scope>
</reference>
<evidence type="ECO:0000256" key="2">
    <source>
        <dbReference type="ARBA" id="ARBA00022723"/>
    </source>
</evidence>
<keyword evidence="9" id="KW-1185">Reference proteome</keyword>
<feature type="domain" description="RanBP2-type" evidence="7">
    <location>
        <begin position="52"/>
        <end position="81"/>
    </location>
</feature>
<accession>A0A183E0C8</accession>
<evidence type="ECO:0000256" key="1">
    <source>
        <dbReference type="ARBA" id="ARBA00022687"/>
    </source>
</evidence>
<evidence type="ECO:0000256" key="5">
    <source>
        <dbReference type="PROSITE-ProRule" id="PRU00322"/>
    </source>
</evidence>
<dbReference type="OrthoDB" id="6275030at2759"/>
<evidence type="ECO:0000259" key="7">
    <source>
        <dbReference type="PROSITE" id="PS50199"/>
    </source>
</evidence>
<evidence type="ECO:0000256" key="3">
    <source>
        <dbReference type="ARBA" id="ARBA00022771"/>
    </source>
</evidence>
<evidence type="ECO:0000256" key="4">
    <source>
        <dbReference type="ARBA" id="ARBA00022833"/>
    </source>
</evidence>
<dbReference type="Pfam" id="PF02338">
    <property type="entry name" value="OTU"/>
    <property type="match status" value="1"/>
</dbReference>
<dbReference type="Proteomes" id="UP000271098">
    <property type="component" value="Unassembled WGS sequence"/>
</dbReference>
<gene>
    <name evidence="8" type="ORF">GPUH_LOCUS14418</name>
</gene>
<evidence type="ECO:0000313" key="10">
    <source>
        <dbReference type="WBParaSite" id="GPUH_0001443801-mRNA-1"/>
    </source>
</evidence>
<proteinExistence type="predicted"/>
<dbReference type="GO" id="GO:0008270">
    <property type="term" value="F:zinc ion binding"/>
    <property type="evidence" value="ECO:0007669"/>
    <property type="project" value="UniProtKB-KW"/>
</dbReference>